<comment type="caution">
    <text evidence="2">The sequence shown here is derived from an EMBL/GenBank/DDBJ whole genome shotgun (WGS) entry which is preliminary data.</text>
</comment>
<protein>
    <submittedName>
        <fullName evidence="2">Uncharacterized protein</fullName>
    </submittedName>
</protein>
<keyword evidence="3" id="KW-1185">Reference proteome</keyword>
<dbReference type="Proteomes" id="UP000621492">
    <property type="component" value="Unassembled WGS sequence"/>
</dbReference>
<evidence type="ECO:0000313" key="3">
    <source>
        <dbReference type="Proteomes" id="UP000621492"/>
    </source>
</evidence>
<keyword evidence="1" id="KW-1133">Transmembrane helix</keyword>
<sequence length="90" mass="9863">MSVNPYYHQCLRCVGRPVRIRTRDGRVHHGVVSRVSNSHVYLRPMGNRNLGGFGYGYGGYGGYGGWGWGWGFGAGIALAAIAALSPLFFW</sequence>
<keyword evidence="1" id="KW-0472">Membrane</keyword>
<reference evidence="2" key="1">
    <citation type="journal article" date="2014" name="Int. J. Syst. Evol. Microbiol.">
        <title>Complete genome sequence of Corynebacterium casei LMG S-19264T (=DSM 44701T), isolated from a smear-ripened cheese.</title>
        <authorList>
            <consortium name="US DOE Joint Genome Institute (JGI-PGF)"/>
            <person name="Walter F."/>
            <person name="Albersmeier A."/>
            <person name="Kalinowski J."/>
            <person name="Ruckert C."/>
        </authorList>
    </citation>
    <scope>NUCLEOTIDE SEQUENCE</scope>
    <source>
        <strain evidence="2">CGMCC 1.15454</strain>
    </source>
</reference>
<dbReference type="EMBL" id="BMJD01000012">
    <property type="protein sequence ID" value="GGB41308.1"/>
    <property type="molecule type" value="Genomic_DNA"/>
</dbReference>
<gene>
    <name evidence="2" type="ORF">GCM10011409_18510</name>
</gene>
<name>A0A9W5TX45_9BACI</name>
<evidence type="ECO:0000313" key="2">
    <source>
        <dbReference type="EMBL" id="GGB41308.1"/>
    </source>
</evidence>
<feature type="transmembrane region" description="Helical" evidence="1">
    <location>
        <begin position="68"/>
        <end position="89"/>
    </location>
</feature>
<accession>A0A9W5TX45</accession>
<keyword evidence="1" id="KW-0812">Transmembrane</keyword>
<evidence type="ECO:0000256" key="1">
    <source>
        <dbReference type="SAM" id="Phobius"/>
    </source>
</evidence>
<dbReference type="RefSeq" id="WP_088053170.1">
    <property type="nucleotide sequence ID" value="NZ_BMJD01000012.1"/>
</dbReference>
<organism evidence="2 3">
    <name type="scientific">Lentibacillus populi</name>
    <dbReference type="NCBI Taxonomy" id="1827502"/>
    <lineage>
        <taxon>Bacteria</taxon>
        <taxon>Bacillati</taxon>
        <taxon>Bacillota</taxon>
        <taxon>Bacilli</taxon>
        <taxon>Bacillales</taxon>
        <taxon>Bacillaceae</taxon>
        <taxon>Lentibacillus</taxon>
    </lineage>
</organism>
<proteinExistence type="predicted"/>
<reference evidence="2" key="2">
    <citation type="submission" date="2020-09" db="EMBL/GenBank/DDBJ databases">
        <authorList>
            <person name="Sun Q."/>
            <person name="Zhou Y."/>
        </authorList>
    </citation>
    <scope>NUCLEOTIDE SEQUENCE</scope>
    <source>
        <strain evidence="2">CGMCC 1.15454</strain>
    </source>
</reference>
<dbReference type="AlphaFoldDB" id="A0A9W5TX45"/>